<keyword evidence="2" id="KW-1185">Reference proteome</keyword>
<dbReference type="RefSeq" id="YP_002518249.1">
    <property type="nucleotide sequence ID" value="NC_011916.1"/>
</dbReference>
<organism evidence="1 2">
    <name type="scientific">Caulobacter vibrioides (strain NA1000 / CB15N)</name>
    <name type="common">Caulobacter crescentus</name>
    <dbReference type="NCBI Taxonomy" id="565050"/>
    <lineage>
        <taxon>Bacteria</taxon>
        <taxon>Pseudomonadati</taxon>
        <taxon>Pseudomonadota</taxon>
        <taxon>Alphaproteobacteria</taxon>
        <taxon>Caulobacterales</taxon>
        <taxon>Caulobacteraceae</taxon>
        <taxon>Caulobacter</taxon>
    </lineage>
</organism>
<sequence length="442" mass="47698">MVTVSLGVCMASSVGWPLHRRSPVPLPQRGRRGGFSFAFPTTLHCSLFVLNSIPPERILMLFSKPRPPEAKDSRAARLIALTTGGRPQWTPRDYGALAAEGFAKNPVAYRCVRMIAEAAAATPLAVFVEGRRADDHPLKRLLDRPNPEQGGPDLMEAFFGNLQVAGNAYLEAAGEGAENRSIGELYALRADRMTVVPGPRGWPLAYDYQAAGRTVRIGRDGDGWLPVLHLKLFNPTNDYYGLSPLEAAAFAIDVHNASSAWNKALLDNSARPSGALVYSSKDAGDRLTDEQFDRLKTELASVHSGTANAGRPLLLEGGLDWRAMSLSPAEMDFTEGKHAAAREIALAFGVPPQLLGIPGDLSYANYREANAAFWRGTVVPLAQRAARALTGWLGAKVPGATIVPDLDAVPALSAERDALWSRLQAASFLTDAERRRLAGLEQ</sequence>
<dbReference type="PATRIC" id="fig|565050.3.peg.2808"/>
<dbReference type="EMBL" id="CP001340">
    <property type="protein sequence ID" value="ACL96341.1"/>
    <property type="molecule type" value="Genomic_DNA"/>
</dbReference>
<dbReference type="InterPro" id="IPR006427">
    <property type="entry name" value="Portal_HK97"/>
</dbReference>
<evidence type="ECO:0000313" key="1">
    <source>
        <dbReference type="EMBL" id="ACL96341.1"/>
    </source>
</evidence>
<accession>A0A0H3CBR4</accession>
<dbReference type="RefSeq" id="WP_010920629.1">
    <property type="nucleotide sequence ID" value="NC_011916.1"/>
</dbReference>
<gene>
    <name evidence="1" type="ordered locus">CCNA_02877</name>
</gene>
<dbReference type="SMR" id="A0A0H3CBR4"/>
<protein>
    <submittedName>
        <fullName evidence="1">Portal protein</fullName>
    </submittedName>
</protein>
<dbReference type="PhylomeDB" id="A0A0H3CBR4"/>
<reference evidence="1 2" key="1">
    <citation type="journal article" date="2010" name="J. Bacteriol.">
        <title>The genetic basis of laboratory adaptation in Caulobacter crescentus.</title>
        <authorList>
            <person name="Marks M.E."/>
            <person name="Castro-Rojas C.M."/>
            <person name="Teiling C."/>
            <person name="Du L."/>
            <person name="Kapatral V."/>
            <person name="Walunas T.L."/>
            <person name="Crosson S."/>
        </authorList>
    </citation>
    <scope>NUCLEOTIDE SEQUENCE [LARGE SCALE GENOMIC DNA]</scope>
    <source>
        <strain evidence="2">NA1000 / CB15N</strain>
    </source>
</reference>
<dbReference type="AlphaFoldDB" id="A0A0H3CBR4"/>
<dbReference type="KEGG" id="ccs:CCNA_02877"/>
<dbReference type="NCBIfam" id="TIGR01537">
    <property type="entry name" value="portal_HK97"/>
    <property type="match status" value="1"/>
</dbReference>
<dbReference type="OrthoDB" id="9134461at2"/>
<name>A0A0H3CBR4_CAUVN</name>
<dbReference type="Pfam" id="PF04860">
    <property type="entry name" value="Phage_portal"/>
    <property type="match status" value="1"/>
</dbReference>
<dbReference type="InterPro" id="IPR006944">
    <property type="entry name" value="Phage/GTA_portal"/>
</dbReference>
<dbReference type="HOGENOM" id="CLU_054516_0_0_5"/>
<evidence type="ECO:0000313" key="2">
    <source>
        <dbReference type="Proteomes" id="UP000001364"/>
    </source>
</evidence>
<proteinExistence type="predicted"/>
<dbReference type="GeneID" id="7331306"/>
<dbReference type="Proteomes" id="UP000001364">
    <property type="component" value="Chromosome"/>
</dbReference>